<evidence type="ECO:0000313" key="10">
    <source>
        <dbReference type="Proteomes" id="UP001303889"/>
    </source>
</evidence>
<keyword evidence="6" id="KW-0496">Mitochondrion</keyword>
<evidence type="ECO:0000256" key="4">
    <source>
        <dbReference type="ARBA" id="ARBA00022989"/>
    </source>
</evidence>
<comment type="subcellular location">
    <subcellularLocation>
        <location evidence="2">Membrane</location>
    </subcellularLocation>
    <subcellularLocation>
        <location evidence="1">Mitochondrion</location>
    </subcellularLocation>
</comment>
<evidence type="ECO:0000313" key="9">
    <source>
        <dbReference type="EMBL" id="KAK3897335.1"/>
    </source>
</evidence>
<dbReference type="PANTHER" id="PTHR14360:SF12">
    <property type="entry name" value="MOZ PROTEIN REPRESENTS A CHROMATIN-ASSOCIATED ACETYLTRANSFERASE"/>
    <property type="match status" value="1"/>
</dbReference>
<dbReference type="Pfam" id="PF07798">
    <property type="entry name" value="CCDC90-like"/>
    <property type="match status" value="1"/>
</dbReference>
<keyword evidence="7" id="KW-0472">Membrane</keyword>
<dbReference type="Gene3D" id="1.20.5.340">
    <property type="match status" value="1"/>
</dbReference>
<dbReference type="AlphaFoldDB" id="A0AAN6RNM6"/>
<accession>A0AAN6RNM6</accession>
<keyword evidence="5" id="KW-0175">Coiled coil</keyword>
<feature type="compositionally biased region" description="Pro residues" evidence="8">
    <location>
        <begin position="191"/>
        <end position="200"/>
    </location>
</feature>
<evidence type="ECO:0000256" key="7">
    <source>
        <dbReference type="ARBA" id="ARBA00023136"/>
    </source>
</evidence>
<keyword evidence="4" id="KW-1133">Transmembrane helix</keyword>
<evidence type="ECO:0000256" key="3">
    <source>
        <dbReference type="ARBA" id="ARBA00022692"/>
    </source>
</evidence>
<feature type="compositionally biased region" description="Pro residues" evidence="8">
    <location>
        <begin position="75"/>
        <end position="84"/>
    </location>
</feature>
<dbReference type="EMBL" id="MU856194">
    <property type="protein sequence ID" value="KAK3897335.1"/>
    <property type="molecule type" value="Genomic_DNA"/>
</dbReference>
<dbReference type="GO" id="GO:0016020">
    <property type="term" value="C:membrane"/>
    <property type="evidence" value="ECO:0007669"/>
    <property type="project" value="UniProtKB-SubCell"/>
</dbReference>
<dbReference type="GO" id="GO:0005739">
    <property type="term" value="C:mitochondrion"/>
    <property type="evidence" value="ECO:0007669"/>
    <property type="project" value="UniProtKB-SubCell"/>
</dbReference>
<feature type="region of interest" description="Disordered" evidence="8">
    <location>
        <begin position="55"/>
        <end position="201"/>
    </location>
</feature>
<organism evidence="9 10">
    <name type="scientific">Staphylotrichum tortipilum</name>
    <dbReference type="NCBI Taxonomy" id="2831512"/>
    <lineage>
        <taxon>Eukaryota</taxon>
        <taxon>Fungi</taxon>
        <taxon>Dikarya</taxon>
        <taxon>Ascomycota</taxon>
        <taxon>Pezizomycotina</taxon>
        <taxon>Sordariomycetes</taxon>
        <taxon>Sordariomycetidae</taxon>
        <taxon>Sordariales</taxon>
        <taxon>Chaetomiaceae</taxon>
        <taxon>Staphylotrichum</taxon>
    </lineage>
</organism>
<evidence type="ECO:0000256" key="6">
    <source>
        <dbReference type="ARBA" id="ARBA00023128"/>
    </source>
</evidence>
<sequence>MATATTTRLTFLYPHLFRTGGPVASSATRSSRRKPLPATTSPFLCCQHAAPFTAPSAGRQASFAKRAGKAIEPPLAEPPKPPPKTDQSEGGKQEGAQLRAEATPPPPPPPPPQPVAPPPVPDLPPTIELPAPGVLDANTQTRGGGPMDEILHMGPPPDSMSEPPSPPDALTPDSQPSSPTATSTAPDTEPSKPPKSPPTPYIHHFDSYTLVKQLTAGGYTLPQAILSMKAIRRILASHLDGAQAGLVSKADVENETYLFRAACSELSAEVRNNRRAADEQLRQQRTLLQHEVDILAQRLNQELLTLTDSVRGMFNDRRMVVREEQKALESRVR</sequence>
<feature type="compositionally biased region" description="Pro residues" evidence="8">
    <location>
        <begin position="154"/>
        <end position="169"/>
    </location>
</feature>
<dbReference type="PANTHER" id="PTHR14360">
    <property type="entry name" value="PROTEIN FMP32, MITOCHONDRIAL"/>
    <property type="match status" value="1"/>
</dbReference>
<feature type="region of interest" description="Disordered" evidence="8">
    <location>
        <begin position="18"/>
        <end position="42"/>
    </location>
</feature>
<evidence type="ECO:0000256" key="2">
    <source>
        <dbReference type="ARBA" id="ARBA00004370"/>
    </source>
</evidence>
<protein>
    <submittedName>
        <fullName evidence="9">Uncharacterized protein</fullName>
    </submittedName>
</protein>
<evidence type="ECO:0000256" key="5">
    <source>
        <dbReference type="ARBA" id="ARBA00023054"/>
    </source>
</evidence>
<feature type="compositionally biased region" description="Pro residues" evidence="8">
    <location>
        <begin position="103"/>
        <end position="124"/>
    </location>
</feature>
<evidence type="ECO:0000256" key="8">
    <source>
        <dbReference type="SAM" id="MobiDB-lite"/>
    </source>
</evidence>
<keyword evidence="10" id="KW-1185">Reference proteome</keyword>
<name>A0AAN6RNM6_9PEZI</name>
<dbReference type="InterPro" id="IPR024461">
    <property type="entry name" value="CCDC90-like"/>
</dbReference>
<feature type="non-terminal residue" evidence="9">
    <location>
        <position position="333"/>
    </location>
</feature>
<dbReference type="Proteomes" id="UP001303889">
    <property type="component" value="Unassembled WGS sequence"/>
</dbReference>
<proteinExistence type="predicted"/>
<reference evidence="9" key="1">
    <citation type="journal article" date="2023" name="Mol. Phylogenet. Evol.">
        <title>Genome-scale phylogeny and comparative genomics of the fungal order Sordariales.</title>
        <authorList>
            <person name="Hensen N."/>
            <person name="Bonometti L."/>
            <person name="Westerberg I."/>
            <person name="Brannstrom I.O."/>
            <person name="Guillou S."/>
            <person name="Cros-Aarteil S."/>
            <person name="Calhoun S."/>
            <person name="Haridas S."/>
            <person name="Kuo A."/>
            <person name="Mondo S."/>
            <person name="Pangilinan J."/>
            <person name="Riley R."/>
            <person name="LaButti K."/>
            <person name="Andreopoulos B."/>
            <person name="Lipzen A."/>
            <person name="Chen C."/>
            <person name="Yan M."/>
            <person name="Daum C."/>
            <person name="Ng V."/>
            <person name="Clum A."/>
            <person name="Steindorff A."/>
            <person name="Ohm R.A."/>
            <person name="Martin F."/>
            <person name="Silar P."/>
            <person name="Natvig D.O."/>
            <person name="Lalanne C."/>
            <person name="Gautier V."/>
            <person name="Ament-Velasquez S.L."/>
            <person name="Kruys A."/>
            <person name="Hutchinson M.I."/>
            <person name="Powell A.J."/>
            <person name="Barry K."/>
            <person name="Miller A.N."/>
            <person name="Grigoriev I.V."/>
            <person name="Debuchy R."/>
            <person name="Gladieux P."/>
            <person name="Hiltunen Thoren M."/>
            <person name="Johannesson H."/>
        </authorList>
    </citation>
    <scope>NUCLEOTIDE SEQUENCE</scope>
    <source>
        <strain evidence="9">CBS 103.79</strain>
    </source>
</reference>
<feature type="compositionally biased region" description="Low complexity" evidence="8">
    <location>
        <begin position="171"/>
        <end position="188"/>
    </location>
</feature>
<reference evidence="9" key="2">
    <citation type="submission" date="2023-05" db="EMBL/GenBank/DDBJ databases">
        <authorList>
            <consortium name="Lawrence Berkeley National Laboratory"/>
            <person name="Steindorff A."/>
            <person name="Hensen N."/>
            <person name="Bonometti L."/>
            <person name="Westerberg I."/>
            <person name="Brannstrom I.O."/>
            <person name="Guillou S."/>
            <person name="Cros-Aarteil S."/>
            <person name="Calhoun S."/>
            <person name="Haridas S."/>
            <person name="Kuo A."/>
            <person name="Mondo S."/>
            <person name="Pangilinan J."/>
            <person name="Riley R."/>
            <person name="Labutti K."/>
            <person name="Andreopoulos B."/>
            <person name="Lipzen A."/>
            <person name="Chen C."/>
            <person name="Yanf M."/>
            <person name="Daum C."/>
            <person name="Ng V."/>
            <person name="Clum A."/>
            <person name="Ohm R."/>
            <person name="Martin F."/>
            <person name="Silar P."/>
            <person name="Natvig D."/>
            <person name="Lalanne C."/>
            <person name="Gautier V."/>
            <person name="Ament-Velasquez S.L."/>
            <person name="Kruys A."/>
            <person name="Hutchinson M.I."/>
            <person name="Powell A.J."/>
            <person name="Barry K."/>
            <person name="Miller A.N."/>
            <person name="Grigoriev I.V."/>
            <person name="Debuchy R."/>
            <person name="Gladieux P."/>
            <person name="Thoren M.H."/>
            <person name="Johannesson H."/>
        </authorList>
    </citation>
    <scope>NUCLEOTIDE SEQUENCE</scope>
    <source>
        <strain evidence="9">CBS 103.79</strain>
    </source>
</reference>
<evidence type="ECO:0000256" key="1">
    <source>
        <dbReference type="ARBA" id="ARBA00004173"/>
    </source>
</evidence>
<gene>
    <name evidence="9" type="ORF">C8A05DRAFT_19875</name>
</gene>
<comment type="caution">
    <text evidence="9">The sequence shown here is derived from an EMBL/GenBank/DDBJ whole genome shotgun (WGS) entry which is preliminary data.</text>
</comment>
<keyword evidence="3" id="KW-0812">Transmembrane</keyword>